<keyword evidence="5 6" id="KW-0472">Membrane</keyword>
<evidence type="ECO:0000256" key="4">
    <source>
        <dbReference type="ARBA" id="ARBA00022989"/>
    </source>
</evidence>
<evidence type="ECO:0000256" key="2">
    <source>
        <dbReference type="ARBA" id="ARBA00022475"/>
    </source>
</evidence>
<feature type="transmembrane region" description="Helical" evidence="6">
    <location>
        <begin position="30"/>
        <end position="49"/>
    </location>
</feature>
<evidence type="ECO:0000313" key="7">
    <source>
        <dbReference type="EMBL" id="KAA5540282.1"/>
    </source>
</evidence>
<feature type="transmembrane region" description="Helical" evidence="6">
    <location>
        <begin position="335"/>
        <end position="355"/>
    </location>
</feature>
<comment type="caution">
    <text evidence="7">The sequence shown here is derived from an EMBL/GenBank/DDBJ whole genome shotgun (WGS) entry which is preliminary data.</text>
</comment>
<keyword evidence="3 6" id="KW-0812">Transmembrane</keyword>
<dbReference type="InterPro" id="IPR002797">
    <property type="entry name" value="Polysacc_synth"/>
</dbReference>
<evidence type="ECO:0000256" key="5">
    <source>
        <dbReference type="ARBA" id="ARBA00023136"/>
    </source>
</evidence>
<evidence type="ECO:0000313" key="8">
    <source>
        <dbReference type="Proteomes" id="UP000324479"/>
    </source>
</evidence>
<dbReference type="PANTHER" id="PTHR30250">
    <property type="entry name" value="PST FAMILY PREDICTED COLANIC ACID TRANSPORTER"/>
    <property type="match status" value="1"/>
</dbReference>
<feature type="transmembrane region" description="Helical" evidence="6">
    <location>
        <begin position="149"/>
        <end position="166"/>
    </location>
</feature>
<evidence type="ECO:0000256" key="6">
    <source>
        <dbReference type="SAM" id="Phobius"/>
    </source>
</evidence>
<evidence type="ECO:0000256" key="3">
    <source>
        <dbReference type="ARBA" id="ARBA00022692"/>
    </source>
</evidence>
<keyword evidence="8" id="KW-1185">Reference proteome</keyword>
<keyword evidence="2" id="KW-1003">Cell membrane</keyword>
<feature type="transmembrane region" description="Helical" evidence="6">
    <location>
        <begin position="204"/>
        <end position="227"/>
    </location>
</feature>
<organism evidence="7 8">
    <name type="scientific">Roseiconus nitratireducens</name>
    <dbReference type="NCBI Taxonomy" id="2605748"/>
    <lineage>
        <taxon>Bacteria</taxon>
        <taxon>Pseudomonadati</taxon>
        <taxon>Planctomycetota</taxon>
        <taxon>Planctomycetia</taxon>
        <taxon>Pirellulales</taxon>
        <taxon>Pirellulaceae</taxon>
        <taxon>Roseiconus</taxon>
    </lineage>
</organism>
<feature type="transmembrane region" description="Helical" evidence="6">
    <location>
        <begin position="461"/>
        <end position="485"/>
    </location>
</feature>
<name>A0A5M6D1W5_9BACT</name>
<reference evidence="7 8" key="1">
    <citation type="submission" date="2019-08" db="EMBL/GenBank/DDBJ databases">
        <authorList>
            <person name="Dhanesh K."/>
            <person name="Kumar G."/>
            <person name="Sasikala C."/>
            <person name="Venkata Ramana C."/>
        </authorList>
    </citation>
    <scope>NUCLEOTIDE SEQUENCE [LARGE SCALE GENOMIC DNA]</scope>
    <source>
        <strain evidence="7 8">JC645</strain>
    </source>
</reference>
<feature type="transmembrane region" description="Helical" evidence="6">
    <location>
        <begin position="297"/>
        <end position="314"/>
    </location>
</feature>
<proteinExistence type="predicted"/>
<keyword evidence="4 6" id="KW-1133">Transmembrane helix</keyword>
<sequence length="519" mass="56686">MVRRCILRPGFHACAVPSSSDHDDFDRGSFAADSLATGFLVMLAMTVVQRSFGFFRGIWFCRLLEDASVGQWAMAFGFITMISPIMLLGMPGSLPRYVEHYRVRGHLRAFVRRLGISTAVCAVLFSVAVAARPAWFGWLIFLQPDNLDLVRAVGIAVIAIIAFYFVGELVSALRQVRVVSLMQFTQSVTFTFLGIGWLVSGGGIVGLVLVFALATLLAIAPGMRTLVRGWKGLPQSEDPFDASVMWRRIVPYASAIWAMDVLANLFEMSDRYMILHLSPGGDLAGQAAVGQYHSGRMIPVLLISLASMLSGVLLPYLSADWEAGRQTQIPRRLRWILTAVSASFTLGAALALLAAPTMFETLLENRYQAGLTVLPMAFTFCIWSALVTIAQNYLWVVERGHWVAAALGVGLIANLGFNAALLPVWGLQGAVVATLASHGIVLVGIWFALRRWGYDLDRTTLYASLWPAALLAGPWVAIACVLATLTVSGELRSIFAEAGIAQWCNRWAGRWRQQPDPSG</sequence>
<protein>
    <submittedName>
        <fullName evidence="7">Lipopolysaccharide biosynthesis protein</fullName>
    </submittedName>
</protein>
<gene>
    <name evidence="7" type="ORF">FYK55_21905</name>
</gene>
<dbReference type="InterPro" id="IPR050833">
    <property type="entry name" value="Poly_Biosynth_Transport"/>
</dbReference>
<dbReference type="GO" id="GO:0005886">
    <property type="term" value="C:plasma membrane"/>
    <property type="evidence" value="ECO:0007669"/>
    <property type="project" value="UniProtKB-SubCell"/>
</dbReference>
<comment type="subcellular location">
    <subcellularLocation>
        <location evidence="1">Cell membrane</location>
        <topology evidence="1">Multi-pass membrane protein</topology>
    </subcellularLocation>
</comment>
<dbReference type="Pfam" id="PF01943">
    <property type="entry name" value="Polysacc_synt"/>
    <property type="match status" value="1"/>
</dbReference>
<evidence type="ECO:0000256" key="1">
    <source>
        <dbReference type="ARBA" id="ARBA00004651"/>
    </source>
</evidence>
<dbReference type="Proteomes" id="UP000324479">
    <property type="component" value="Unassembled WGS sequence"/>
</dbReference>
<accession>A0A5M6D1W5</accession>
<feature type="transmembrane region" description="Helical" evidence="6">
    <location>
        <begin position="427"/>
        <end position="449"/>
    </location>
</feature>
<dbReference type="EMBL" id="VWOX01000014">
    <property type="protein sequence ID" value="KAA5540282.1"/>
    <property type="molecule type" value="Genomic_DNA"/>
</dbReference>
<feature type="transmembrane region" description="Helical" evidence="6">
    <location>
        <begin position="367"/>
        <end position="390"/>
    </location>
</feature>
<dbReference type="AlphaFoldDB" id="A0A5M6D1W5"/>
<dbReference type="PANTHER" id="PTHR30250:SF11">
    <property type="entry name" value="O-ANTIGEN TRANSPORTER-RELATED"/>
    <property type="match status" value="1"/>
</dbReference>
<feature type="transmembrane region" description="Helical" evidence="6">
    <location>
        <begin position="69"/>
        <end position="89"/>
    </location>
</feature>
<feature type="transmembrane region" description="Helical" evidence="6">
    <location>
        <begin position="402"/>
        <end position="421"/>
    </location>
</feature>
<feature type="transmembrane region" description="Helical" evidence="6">
    <location>
        <begin position="110"/>
        <end position="129"/>
    </location>
</feature>